<evidence type="ECO:0000313" key="1">
    <source>
        <dbReference type="EMBL" id="GGY24108.1"/>
    </source>
</evidence>
<accession>A0A918UAR6</accession>
<dbReference type="EMBL" id="BMYX01000019">
    <property type="protein sequence ID" value="GGY24108.1"/>
    <property type="molecule type" value="Genomic_DNA"/>
</dbReference>
<sequence>MIFRQGFHSAGRDTDLLNHVLGISMYRVLAGGAPQQRGSAFIATTARESVVRRMARGRLQPAPGDTAERRVWIYTIRATERFFGVIRSLQRAMERMEGCEITDRLQARLISLDAGLNTARTESEWVAYRYVPPSLISHATQYRLAVGGQDIEEIPGSRIDNPGFIHANTHGNTTPWLIRTLPNPLTAIAYRVHNQANAATMDLLDRLRNATFGLQFCGVPVQRNRQERTADDTEPPSDARIAMDIAPIIEAVLNGELHDQGNPRPCELPQLQPLASHAPQHGNGTCETPEPVTMTKLPLGYAWVDERLVPTAVKWASWSKDDLHGKKNWPVHCNIDPGRAVSGILRVTCDAKAVFSDFVVQLDAEWGPHRVNTTFRGKTGTEGIALSAEQIPLASPLRPARVLADVARGHPGRQAQLIREVFDTREWHSSIIVAPVYTPTEDPHPIEWIHEEL</sequence>
<gene>
    <name evidence="1" type="ORF">GCM10011289_29810</name>
</gene>
<proteinExistence type="predicted"/>
<evidence type="ECO:0000313" key="2">
    <source>
        <dbReference type="Proteomes" id="UP000645257"/>
    </source>
</evidence>
<protein>
    <submittedName>
        <fullName evidence="1">Uncharacterized protein</fullName>
    </submittedName>
</protein>
<dbReference type="SUPFAM" id="SSF56399">
    <property type="entry name" value="ADP-ribosylation"/>
    <property type="match status" value="1"/>
</dbReference>
<reference evidence="1" key="2">
    <citation type="submission" date="2020-09" db="EMBL/GenBank/DDBJ databases">
        <authorList>
            <person name="Sun Q."/>
            <person name="Kim S."/>
        </authorList>
    </citation>
    <scope>NUCLEOTIDE SEQUENCE</scope>
    <source>
        <strain evidence="1">KCTC 32182</strain>
    </source>
</reference>
<dbReference type="Gene3D" id="3.90.210.10">
    <property type="entry name" value="Heat-Labile Enterotoxin, subunit A"/>
    <property type="match status" value="1"/>
</dbReference>
<organism evidence="1 2">
    <name type="scientific">Paludibacterium paludis</name>
    <dbReference type="NCBI Taxonomy" id="1225769"/>
    <lineage>
        <taxon>Bacteria</taxon>
        <taxon>Pseudomonadati</taxon>
        <taxon>Pseudomonadota</taxon>
        <taxon>Betaproteobacteria</taxon>
        <taxon>Neisseriales</taxon>
        <taxon>Chromobacteriaceae</taxon>
        <taxon>Paludibacterium</taxon>
    </lineage>
</organism>
<dbReference type="Proteomes" id="UP000645257">
    <property type="component" value="Unassembled WGS sequence"/>
</dbReference>
<reference evidence="1" key="1">
    <citation type="journal article" date="2014" name="Int. J. Syst. Evol. Microbiol.">
        <title>Complete genome sequence of Corynebacterium casei LMG S-19264T (=DSM 44701T), isolated from a smear-ripened cheese.</title>
        <authorList>
            <consortium name="US DOE Joint Genome Institute (JGI-PGF)"/>
            <person name="Walter F."/>
            <person name="Albersmeier A."/>
            <person name="Kalinowski J."/>
            <person name="Ruckert C."/>
        </authorList>
    </citation>
    <scope>NUCLEOTIDE SEQUENCE</scope>
    <source>
        <strain evidence="1">KCTC 32182</strain>
    </source>
</reference>
<name>A0A918UAR6_9NEIS</name>
<dbReference type="AlphaFoldDB" id="A0A918UAR6"/>
<comment type="caution">
    <text evidence="1">The sequence shown here is derived from an EMBL/GenBank/DDBJ whole genome shotgun (WGS) entry which is preliminary data.</text>
</comment>
<keyword evidence="2" id="KW-1185">Reference proteome</keyword>